<organism evidence="7 8">
    <name type="scientific">Lactiplantibacillus daowaiensis</name>
    <dbReference type="NCBI Taxonomy" id="2559918"/>
    <lineage>
        <taxon>Bacteria</taxon>
        <taxon>Bacillati</taxon>
        <taxon>Bacillota</taxon>
        <taxon>Bacilli</taxon>
        <taxon>Lactobacillales</taxon>
        <taxon>Lactobacillaceae</taxon>
        <taxon>Lactiplantibacillus</taxon>
    </lineage>
</organism>
<dbReference type="InterPro" id="IPR017500">
    <property type="entry name" value="Phage_infect_YhgE_N"/>
</dbReference>
<feature type="transmembrane region" description="Helical" evidence="5">
    <location>
        <begin position="348"/>
        <end position="370"/>
    </location>
</feature>
<dbReference type="PANTHER" id="PTHR43077">
    <property type="entry name" value="TRANSPORT PERMEASE YVFS-RELATED"/>
    <property type="match status" value="1"/>
</dbReference>
<protein>
    <submittedName>
        <fullName evidence="7">YhgE/Pip family protein</fullName>
    </submittedName>
</protein>
<keyword evidence="2 5" id="KW-0812">Transmembrane</keyword>
<evidence type="ECO:0000313" key="7">
    <source>
        <dbReference type="EMBL" id="MFC6182060.1"/>
    </source>
</evidence>
<evidence type="ECO:0000313" key="8">
    <source>
        <dbReference type="Proteomes" id="UP001596282"/>
    </source>
</evidence>
<dbReference type="Gene3D" id="3.40.1710.10">
    <property type="entry name" value="abc type-2 transporter like domain"/>
    <property type="match status" value="1"/>
</dbReference>
<reference evidence="8" key="1">
    <citation type="journal article" date="2019" name="Int. J. Syst. Evol. Microbiol.">
        <title>The Global Catalogue of Microorganisms (GCM) 10K type strain sequencing project: providing services to taxonomists for standard genome sequencing and annotation.</title>
        <authorList>
            <consortium name="The Broad Institute Genomics Platform"/>
            <consortium name="The Broad Institute Genome Sequencing Center for Infectious Disease"/>
            <person name="Wu L."/>
            <person name="Ma J."/>
        </authorList>
    </citation>
    <scope>NUCLEOTIDE SEQUENCE [LARGE SCALE GENOMIC DNA]</scope>
    <source>
        <strain evidence="8">CCM 8933</strain>
    </source>
</reference>
<keyword evidence="8" id="KW-1185">Reference proteome</keyword>
<sequence length="505" mass="53944">MVKSEWQKLGHNPGMIGVLVAIALIPAIYCWLYLSSMWNTYGKLDAIPVALVNHDVTQRYHGKTIQIGQHLVTSLRHSDSLDYHAVSATKAAAGLKSGRYYMIVTIPHDFSAHATTLLGAQPQQLHLTYQISSGRNFIVSKMTTGAANAIETKVSQQVTKMYAGILLKALHQVGQGMQVASVGANKLATGMTQVQAGTTKLATGQQQMGAGLTKIQTATPNLPALKPLQTGLGQLRIANTQLLMGDTQAATGLTSIQQGSRQLATKLQLSAQQLASIHQRTANATALAEPVTATIKDDAKVPNNGTGMAPFAIAIGLFVGGIAVGTMFDAYTPAKRPTHVFSWWAAKASIIGLVGAGQAGLLLVTLHQFIGLKVQSMSQLGWLLLLGSLTFLSIIFALRILLGGFGTWLVTIILVLQLSASAGLYPIQLTSSFASRLNPYLPMTYLIDGLRHAISLGGTIRTDLLVMGLVLVAMQGLIMGKFWLNIRTDKFQFLDGEDLPKAVAK</sequence>
<dbReference type="InterPro" id="IPR017501">
    <property type="entry name" value="Phage_infect_YhgE_C"/>
</dbReference>
<evidence type="ECO:0000256" key="4">
    <source>
        <dbReference type="ARBA" id="ARBA00023136"/>
    </source>
</evidence>
<evidence type="ECO:0000256" key="5">
    <source>
        <dbReference type="SAM" id="Phobius"/>
    </source>
</evidence>
<dbReference type="Pfam" id="PF12698">
    <property type="entry name" value="ABC2_membrane_3"/>
    <property type="match status" value="1"/>
</dbReference>
<dbReference type="NCBIfam" id="TIGR03061">
    <property type="entry name" value="pip_yhgE_Nterm"/>
    <property type="match status" value="1"/>
</dbReference>
<evidence type="ECO:0000256" key="1">
    <source>
        <dbReference type="ARBA" id="ARBA00004141"/>
    </source>
</evidence>
<feature type="transmembrane region" description="Helical" evidence="5">
    <location>
        <begin position="15"/>
        <end position="34"/>
    </location>
</feature>
<dbReference type="NCBIfam" id="TIGR03062">
    <property type="entry name" value="pip_yhgE_Cterm"/>
    <property type="match status" value="1"/>
</dbReference>
<feature type="transmembrane region" description="Helical" evidence="5">
    <location>
        <begin position="382"/>
        <end position="402"/>
    </location>
</feature>
<gene>
    <name evidence="7" type="ORF">ACFP5Y_12565</name>
</gene>
<comment type="subcellular location">
    <subcellularLocation>
        <location evidence="1">Membrane</location>
        <topology evidence="1">Multi-pass membrane protein</topology>
    </subcellularLocation>
</comment>
<dbReference type="InterPro" id="IPR013525">
    <property type="entry name" value="ABC2_TM"/>
</dbReference>
<dbReference type="EMBL" id="JBHSSC010000043">
    <property type="protein sequence ID" value="MFC6182060.1"/>
    <property type="molecule type" value="Genomic_DNA"/>
</dbReference>
<feature type="transmembrane region" description="Helical" evidence="5">
    <location>
        <begin position="308"/>
        <end position="328"/>
    </location>
</feature>
<keyword evidence="4 5" id="KW-0472">Membrane</keyword>
<evidence type="ECO:0000256" key="3">
    <source>
        <dbReference type="ARBA" id="ARBA00022989"/>
    </source>
</evidence>
<dbReference type="RefSeq" id="WP_379832477.1">
    <property type="nucleotide sequence ID" value="NZ_JBHSSC010000043.1"/>
</dbReference>
<dbReference type="Proteomes" id="UP001596282">
    <property type="component" value="Unassembled WGS sequence"/>
</dbReference>
<dbReference type="PANTHER" id="PTHR43077:SF5">
    <property type="entry name" value="PHAGE INFECTION PROTEIN"/>
    <property type="match status" value="1"/>
</dbReference>
<comment type="caution">
    <text evidence="7">The sequence shown here is derived from an EMBL/GenBank/DDBJ whole genome shotgun (WGS) entry which is preliminary data.</text>
</comment>
<accession>A0ABW1S3W6</accession>
<feature type="transmembrane region" description="Helical" evidence="5">
    <location>
        <begin position="464"/>
        <end position="484"/>
    </location>
</feature>
<evidence type="ECO:0000259" key="6">
    <source>
        <dbReference type="Pfam" id="PF12698"/>
    </source>
</evidence>
<name>A0ABW1S3W6_9LACO</name>
<dbReference type="InterPro" id="IPR051328">
    <property type="entry name" value="T7SS_ABC-Transporter"/>
</dbReference>
<keyword evidence="3 5" id="KW-1133">Transmembrane helix</keyword>
<proteinExistence type="predicted"/>
<evidence type="ECO:0000256" key="2">
    <source>
        <dbReference type="ARBA" id="ARBA00022692"/>
    </source>
</evidence>
<feature type="domain" description="ABC-2 type transporter transmembrane" evidence="6">
    <location>
        <begin position="19"/>
        <end position="473"/>
    </location>
</feature>
<feature type="transmembrane region" description="Helical" evidence="5">
    <location>
        <begin position="408"/>
        <end position="427"/>
    </location>
</feature>